<dbReference type="EMBL" id="SNRW01002708">
    <property type="protein sequence ID" value="KAA6391952.1"/>
    <property type="molecule type" value="Genomic_DNA"/>
</dbReference>
<evidence type="ECO:0000256" key="1">
    <source>
        <dbReference type="ARBA" id="ARBA00001947"/>
    </source>
</evidence>
<name>A0A5J4WBM4_9EUKA</name>
<comment type="cofactor">
    <cofactor evidence="1">
        <name>Zn(2+)</name>
        <dbReference type="ChEBI" id="CHEBI:29105"/>
    </cofactor>
</comment>
<sequence length="239" mass="26808">MIYDELVERFIRYCLIDSHSQRGVGETVPSTSKQFELARILEYELKHIGIYAETSEFCTVYESIPSNVDHTTETIGFFVHLETSPDAPASPVIPAIHKKITGENIKLCDGVTIQTKDLMMYKDQDIISSDGNTLLGADDNAGVAALIQFATIIQRNSNIQHGNIKKCFTQDEEIMNGIYQLNEYIQDDTQQEIQLQPKCSQFQLAIIFLYITCNVDSTKKCQSYYVIASALLSGRSSVA</sequence>
<dbReference type="PANTHER" id="PTHR42994:SF1">
    <property type="entry name" value="PEPTIDASE T"/>
    <property type="match status" value="1"/>
</dbReference>
<dbReference type="OrthoDB" id="25978at2759"/>
<dbReference type="AlphaFoldDB" id="A0A5J4WBM4"/>
<protein>
    <submittedName>
        <fullName evidence="2">Putative peptidase T</fullName>
    </submittedName>
</protein>
<evidence type="ECO:0000313" key="3">
    <source>
        <dbReference type="Proteomes" id="UP000324800"/>
    </source>
</evidence>
<dbReference type="PANTHER" id="PTHR42994">
    <property type="entry name" value="PEPTIDASE T"/>
    <property type="match status" value="1"/>
</dbReference>
<evidence type="ECO:0000313" key="2">
    <source>
        <dbReference type="EMBL" id="KAA6391952.1"/>
    </source>
</evidence>
<accession>A0A5J4WBM4</accession>
<dbReference type="Proteomes" id="UP000324800">
    <property type="component" value="Unassembled WGS sequence"/>
</dbReference>
<gene>
    <name evidence="2" type="ORF">EZS28_012520</name>
</gene>
<organism evidence="2 3">
    <name type="scientific">Streblomastix strix</name>
    <dbReference type="NCBI Taxonomy" id="222440"/>
    <lineage>
        <taxon>Eukaryota</taxon>
        <taxon>Metamonada</taxon>
        <taxon>Preaxostyla</taxon>
        <taxon>Oxymonadida</taxon>
        <taxon>Streblomastigidae</taxon>
        <taxon>Streblomastix</taxon>
    </lineage>
</organism>
<reference evidence="2 3" key="1">
    <citation type="submission" date="2019-03" db="EMBL/GenBank/DDBJ databases">
        <title>Single cell metagenomics reveals metabolic interactions within the superorganism composed of flagellate Streblomastix strix and complex community of Bacteroidetes bacteria on its surface.</title>
        <authorList>
            <person name="Treitli S.C."/>
            <person name="Kolisko M."/>
            <person name="Husnik F."/>
            <person name="Keeling P."/>
            <person name="Hampl V."/>
        </authorList>
    </citation>
    <scope>NUCLEOTIDE SEQUENCE [LARGE SCALE GENOMIC DNA]</scope>
    <source>
        <strain evidence="2">ST1C</strain>
    </source>
</reference>
<dbReference type="SUPFAM" id="SSF53187">
    <property type="entry name" value="Zn-dependent exopeptidases"/>
    <property type="match status" value="1"/>
</dbReference>
<proteinExistence type="predicted"/>
<dbReference type="Gene3D" id="3.40.630.10">
    <property type="entry name" value="Zn peptidases"/>
    <property type="match status" value="1"/>
</dbReference>
<comment type="caution">
    <text evidence="2">The sequence shown here is derived from an EMBL/GenBank/DDBJ whole genome shotgun (WGS) entry which is preliminary data.</text>
</comment>